<dbReference type="Proteomes" id="UP001304671">
    <property type="component" value="Unassembled WGS sequence"/>
</dbReference>
<proteinExistence type="predicted"/>
<protein>
    <submittedName>
        <fullName evidence="2">RagB/SusD family nutrient uptake outer membrane protein</fullName>
    </submittedName>
</protein>
<dbReference type="InterPro" id="IPR011990">
    <property type="entry name" value="TPR-like_helical_dom_sf"/>
</dbReference>
<gene>
    <name evidence="2" type="ORF">VB264_15910</name>
</gene>
<name>A0ABU5QQC2_9BACT</name>
<dbReference type="SUPFAM" id="SSF48452">
    <property type="entry name" value="TPR-like"/>
    <property type="match status" value="1"/>
</dbReference>
<dbReference type="Gene3D" id="1.25.40.390">
    <property type="match status" value="2"/>
</dbReference>
<reference evidence="2 3" key="1">
    <citation type="submission" date="2023-12" db="EMBL/GenBank/DDBJ databases">
        <title>Novel species of the genus Arcicella isolated from rivers.</title>
        <authorList>
            <person name="Lu H."/>
        </authorList>
    </citation>
    <scope>NUCLEOTIDE SEQUENCE [LARGE SCALE GENOMIC DNA]</scope>
    <source>
        <strain evidence="2 3">LMG 21963</strain>
    </source>
</reference>
<dbReference type="EMBL" id="JAYFUL010000028">
    <property type="protein sequence ID" value="MEA5259283.1"/>
    <property type="molecule type" value="Genomic_DNA"/>
</dbReference>
<keyword evidence="3" id="KW-1185">Reference proteome</keyword>
<feature type="chain" id="PRO_5045922346" evidence="1">
    <location>
        <begin position="21"/>
        <end position="439"/>
    </location>
</feature>
<keyword evidence="1" id="KW-0732">Signal</keyword>
<sequence>MKLKIKIFTTSLLVASSMMLTNCSLDIKNPNGPTDAQILSTRDGLITLSVGLRQNYSTTALSALVLTPGTTSREIKGITTFTNIIEIEAGGTALPTFNGNVLGVWSRMFRIMGMADDIIASAPGALASDAALKSGIVAHANLFKAMALGGLATSFEKLPLQTDKLGQAIYADRTEALKLAVKLLDEAVTMVSTTAPSAEFKTKVTGADFDLINTIQAYRARYNMMLGNFDAAIAAANAVDLSKKSSFVFSSQSQNPIYTATQISKDYAPRDNFGLPTALVDVDDKRLAFYLATPDVVVGGEKLKRLVGFFDAVDRPIPVYLPDEMRLIRAEANLRKATPDLVTALADINAVRTQASGDAFGVNAGLSAYAGAVTKDALLIEVYKQRCAELFMTGLRLEDSRRFGRPAPPASLIERTRNFYPYPDQERLTNPNTPTDPSI</sequence>
<feature type="signal peptide" evidence="1">
    <location>
        <begin position="1"/>
        <end position="20"/>
    </location>
</feature>
<dbReference type="RefSeq" id="WP_323250790.1">
    <property type="nucleotide sequence ID" value="NZ_JAYFUL010000028.1"/>
</dbReference>
<comment type="caution">
    <text evidence="2">The sequence shown here is derived from an EMBL/GenBank/DDBJ whole genome shotgun (WGS) entry which is preliminary data.</text>
</comment>
<organism evidence="2 3">
    <name type="scientific">Arcicella aquatica</name>
    <dbReference type="NCBI Taxonomy" id="217141"/>
    <lineage>
        <taxon>Bacteria</taxon>
        <taxon>Pseudomonadati</taxon>
        <taxon>Bacteroidota</taxon>
        <taxon>Cytophagia</taxon>
        <taxon>Cytophagales</taxon>
        <taxon>Flectobacillaceae</taxon>
        <taxon>Arcicella</taxon>
    </lineage>
</organism>
<evidence type="ECO:0000313" key="2">
    <source>
        <dbReference type="EMBL" id="MEA5259283.1"/>
    </source>
</evidence>
<evidence type="ECO:0000256" key="1">
    <source>
        <dbReference type="SAM" id="SignalP"/>
    </source>
</evidence>
<accession>A0ABU5QQC2</accession>
<evidence type="ECO:0000313" key="3">
    <source>
        <dbReference type="Proteomes" id="UP001304671"/>
    </source>
</evidence>